<evidence type="ECO:0000259" key="5">
    <source>
        <dbReference type="SMART" id="SM00853"/>
    </source>
</evidence>
<dbReference type="GO" id="GO:0140664">
    <property type="term" value="F:ATP-dependent DNA damage sensor activity"/>
    <property type="evidence" value="ECO:0007669"/>
    <property type="project" value="InterPro"/>
</dbReference>
<dbReference type="PROSITE" id="PS00058">
    <property type="entry name" value="DNA_MISMATCH_REPAIR_1"/>
    <property type="match status" value="1"/>
</dbReference>
<feature type="domain" description="MutL C-terminal dimerisation" evidence="5">
    <location>
        <begin position="415"/>
        <end position="557"/>
    </location>
</feature>
<keyword evidence="3 4" id="KW-0234">DNA repair</keyword>
<keyword evidence="8" id="KW-1185">Reference proteome</keyword>
<dbReference type="InterPro" id="IPR002099">
    <property type="entry name" value="MutL/Mlh/PMS"/>
</dbReference>
<dbReference type="SUPFAM" id="SSF118116">
    <property type="entry name" value="DNA mismatch repair protein MutL"/>
    <property type="match status" value="1"/>
</dbReference>
<dbReference type="CDD" id="cd16926">
    <property type="entry name" value="HATPase_MutL-MLH-PMS-like"/>
    <property type="match status" value="1"/>
</dbReference>
<gene>
    <name evidence="4" type="primary">mutL</name>
    <name evidence="7" type="ORF">SAMN02745191_1354</name>
</gene>
<dbReference type="GO" id="GO:0032300">
    <property type="term" value="C:mismatch repair complex"/>
    <property type="evidence" value="ECO:0007669"/>
    <property type="project" value="InterPro"/>
</dbReference>
<dbReference type="SUPFAM" id="SSF55874">
    <property type="entry name" value="ATPase domain of HSP90 chaperone/DNA topoisomerase II/histidine kinase"/>
    <property type="match status" value="1"/>
</dbReference>
<dbReference type="InterPro" id="IPR036890">
    <property type="entry name" value="HATPase_C_sf"/>
</dbReference>
<evidence type="ECO:0000256" key="1">
    <source>
        <dbReference type="ARBA" id="ARBA00006082"/>
    </source>
</evidence>
<dbReference type="RefSeq" id="WP_078711759.1">
    <property type="nucleotide sequence ID" value="NZ_FUWY01000003.1"/>
</dbReference>
<dbReference type="InterPro" id="IPR014790">
    <property type="entry name" value="MutL_C"/>
</dbReference>
<dbReference type="Proteomes" id="UP000243297">
    <property type="component" value="Unassembled WGS sequence"/>
</dbReference>
<dbReference type="InterPro" id="IPR038973">
    <property type="entry name" value="MutL/Mlh/Pms-like"/>
</dbReference>
<dbReference type="Gene3D" id="3.30.1370.100">
    <property type="entry name" value="MutL, C-terminal domain, regulatory subdomain"/>
    <property type="match status" value="1"/>
</dbReference>
<dbReference type="InterPro" id="IPR013507">
    <property type="entry name" value="DNA_mismatch_S5_2-like"/>
</dbReference>
<dbReference type="SUPFAM" id="SSF54211">
    <property type="entry name" value="Ribosomal protein S5 domain 2-like"/>
    <property type="match status" value="1"/>
</dbReference>
<dbReference type="STRING" id="118967.SAMN02745191_1354"/>
<name>A0A1T4MQS4_9FIRM</name>
<dbReference type="CDD" id="cd00782">
    <property type="entry name" value="MutL_Trans"/>
    <property type="match status" value="1"/>
</dbReference>
<evidence type="ECO:0000256" key="4">
    <source>
        <dbReference type="HAMAP-Rule" id="MF_00149"/>
    </source>
</evidence>
<comment type="similarity">
    <text evidence="1 4">Belongs to the DNA mismatch repair MutL/HexB family.</text>
</comment>
<evidence type="ECO:0000259" key="6">
    <source>
        <dbReference type="SMART" id="SM01340"/>
    </source>
</evidence>
<dbReference type="PANTHER" id="PTHR10073:SF12">
    <property type="entry name" value="DNA MISMATCH REPAIR PROTEIN MLH1"/>
    <property type="match status" value="1"/>
</dbReference>
<dbReference type="Pfam" id="PF08676">
    <property type="entry name" value="MutL_C"/>
    <property type="match status" value="1"/>
</dbReference>
<evidence type="ECO:0000313" key="7">
    <source>
        <dbReference type="EMBL" id="SJZ69144.1"/>
    </source>
</evidence>
<dbReference type="InterPro" id="IPR037198">
    <property type="entry name" value="MutL_C_sf"/>
</dbReference>
<dbReference type="EMBL" id="FUWY01000003">
    <property type="protein sequence ID" value="SJZ69144.1"/>
    <property type="molecule type" value="Genomic_DNA"/>
</dbReference>
<dbReference type="NCBIfam" id="TIGR00585">
    <property type="entry name" value="mutl"/>
    <property type="match status" value="1"/>
</dbReference>
<dbReference type="InterPro" id="IPR020667">
    <property type="entry name" value="DNA_mismatch_repair_MutL"/>
</dbReference>
<comment type="function">
    <text evidence="4">This protein is involved in the repair of mismatches in DNA. It is required for dam-dependent methyl-directed DNA mismatch repair. May act as a 'molecular matchmaker', a protein that promotes the formation of a stable complex between two or more DNA-binding proteins in an ATP-dependent manner without itself being part of a final effector complex.</text>
</comment>
<dbReference type="Pfam" id="PF01119">
    <property type="entry name" value="DNA_mis_repair"/>
    <property type="match status" value="1"/>
</dbReference>
<protein>
    <recommendedName>
        <fullName evidence="4">DNA mismatch repair protein MutL</fullName>
    </recommendedName>
</protein>
<keyword evidence="2 4" id="KW-0227">DNA damage</keyword>
<dbReference type="InterPro" id="IPR014762">
    <property type="entry name" value="DNA_mismatch_repair_CS"/>
</dbReference>
<dbReference type="InterPro" id="IPR042121">
    <property type="entry name" value="MutL_C_regsub"/>
</dbReference>
<dbReference type="GO" id="GO:0005524">
    <property type="term" value="F:ATP binding"/>
    <property type="evidence" value="ECO:0007669"/>
    <property type="project" value="InterPro"/>
</dbReference>
<evidence type="ECO:0000256" key="2">
    <source>
        <dbReference type="ARBA" id="ARBA00022763"/>
    </source>
</evidence>
<dbReference type="Pfam" id="PF13589">
    <property type="entry name" value="HATPase_c_3"/>
    <property type="match status" value="1"/>
</dbReference>
<reference evidence="8" key="1">
    <citation type="submission" date="2017-02" db="EMBL/GenBank/DDBJ databases">
        <authorList>
            <person name="Varghese N."/>
            <person name="Submissions S."/>
        </authorList>
    </citation>
    <scope>NUCLEOTIDE SEQUENCE [LARGE SCALE GENOMIC DNA]</scope>
    <source>
        <strain evidence="8">ATCC 25662</strain>
    </source>
</reference>
<dbReference type="Gene3D" id="3.30.230.10">
    <property type="match status" value="1"/>
</dbReference>
<dbReference type="HAMAP" id="MF_00149">
    <property type="entry name" value="DNA_mis_repair"/>
    <property type="match status" value="1"/>
</dbReference>
<dbReference type="Gene3D" id="3.30.565.10">
    <property type="entry name" value="Histidine kinase-like ATPase, C-terminal domain"/>
    <property type="match status" value="1"/>
</dbReference>
<accession>A0A1T4MQS4</accession>
<dbReference type="InterPro" id="IPR020568">
    <property type="entry name" value="Ribosomal_Su5_D2-typ_SF"/>
</dbReference>
<dbReference type="PANTHER" id="PTHR10073">
    <property type="entry name" value="DNA MISMATCH REPAIR PROTEIN MLH, PMS, MUTL"/>
    <property type="match status" value="1"/>
</dbReference>
<dbReference type="InterPro" id="IPR014721">
    <property type="entry name" value="Ribsml_uS5_D2-typ_fold_subgr"/>
</dbReference>
<proteinExistence type="inferred from homology"/>
<dbReference type="InterPro" id="IPR042120">
    <property type="entry name" value="MutL_C_dimsub"/>
</dbReference>
<dbReference type="GO" id="GO:0030983">
    <property type="term" value="F:mismatched DNA binding"/>
    <property type="evidence" value="ECO:0007669"/>
    <property type="project" value="InterPro"/>
</dbReference>
<dbReference type="AlphaFoldDB" id="A0A1T4MQS4"/>
<dbReference type="OrthoDB" id="9763467at2"/>
<dbReference type="FunFam" id="3.30.565.10:FF:000003">
    <property type="entry name" value="DNA mismatch repair endonuclease MutL"/>
    <property type="match status" value="1"/>
</dbReference>
<sequence>MGVIQALDIQLTNMIAAGEVVERPMGIVKELVENAIDAKATRIDILVQQGGIQSIQIVDNGLGMDSVDATMAFERHATSKISKTQDLWSIKTLGFRGEALPSIASVSEVKLETNNGSESTRVEIQYGQLISARPYPCNQGTMIHISGLFQKTPARLKHLKTVAYENSLISDVVQKFALSHPEIAFSFTSDSKQTFKTSGSNDLLEVVFQLYGKDVAKNSILIDDGDTDYKVRGVCVHPQFTRATRNAISVFLNGRMVRPYRIQKAIIDSYTNYIPSDRYPIVILNVTMDSQLVDVNVHPSKWEVRLSKEQQLEHLLREIIPNAIHSHIQAPIVNMEKVVKEKIEIQSLFENNDQPIQRVFKEEPVQYVAPRVMSEVENDLPSSIGIEEKIVQAPMQQQEEKIEPLQKKSFPVLKVIGQMHGKYILCEGVEGLYIIDQHAAQERVHYEKFLNEMDQLKHIMTECLVPHMIHSTNDLVRRIDEINLAVKDLGLEFEVFGDDSFVVREIPIWMKEVEEGVFLQDLIDSFKDEKEITKNKIHKHKIATMACHHSIRFNRILNETEMNEVVSQLEKCEQPYHCPHGRPTFICLDASRLEKEFYR</sequence>
<dbReference type="GO" id="GO:0016887">
    <property type="term" value="F:ATP hydrolysis activity"/>
    <property type="evidence" value="ECO:0007669"/>
    <property type="project" value="InterPro"/>
</dbReference>
<dbReference type="SMART" id="SM00853">
    <property type="entry name" value="MutL_C"/>
    <property type="match status" value="1"/>
</dbReference>
<dbReference type="SMART" id="SM01340">
    <property type="entry name" value="DNA_mis_repair"/>
    <property type="match status" value="1"/>
</dbReference>
<dbReference type="GO" id="GO:0006298">
    <property type="term" value="P:mismatch repair"/>
    <property type="evidence" value="ECO:0007669"/>
    <property type="project" value="UniProtKB-UniRule"/>
</dbReference>
<evidence type="ECO:0000256" key="3">
    <source>
        <dbReference type="ARBA" id="ARBA00023204"/>
    </source>
</evidence>
<evidence type="ECO:0000313" key="8">
    <source>
        <dbReference type="Proteomes" id="UP000243297"/>
    </source>
</evidence>
<feature type="domain" description="DNA mismatch repair protein S5" evidence="6">
    <location>
        <begin position="207"/>
        <end position="325"/>
    </location>
</feature>
<dbReference type="Gene3D" id="3.30.1540.20">
    <property type="entry name" value="MutL, C-terminal domain, dimerisation subdomain"/>
    <property type="match status" value="1"/>
</dbReference>
<organism evidence="7 8">
    <name type="scientific">Anaerorhabdus furcosa</name>
    <dbReference type="NCBI Taxonomy" id="118967"/>
    <lineage>
        <taxon>Bacteria</taxon>
        <taxon>Bacillati</taxon>
        <taxon>Bacillota</taxon>
        <taxon>Erysipelotrichia</taxon>
        <taxon>Erysipelotrichales</taxon>
        <taxon>Erysipelotrichaceae</taxon>
        <taxon>Anaerorhabdus</taxon>
    </lineage>
</organism>